<dbReference type="RefSeq" id="WP_036026046.1">
    <property type="nucleotide sequence ID" value="NZ_FMAE01000001.1"/>
</dbReference>
<organism evidence="2 4">
    <name type="scientific">Bradyrhizobium yuanmingense</name>
    <dbReference type="NCBI Taxonomy" id="108015"/>
    <lineage>
        <taxon>Bacteria</taxon>
        <taxon>Pseudomonadati</taxon>
        <taxon>Pseudomonadota</taxon>
        <taxon>Alphaproteobacteria</taxon>
        <taxon>Hyphomicrobiales</taxon>
        <taxon>Nitrobacteraceae</taxon>
        <taxon>Bradyrhizobium</taxon>
    </lineage>
</organism>
<reference evidence="2 4" key="1">
    <citation type="submission" date="2015-09" db="EMBL/GenBank/DDBJ databases">
        <title>Draft Genome Sequence of the Strain BR 3267 (Bradyrhizobium yuanmingense) recommended as inoculant for cowpea in Brazil.</title>
        <authorList>
            <person name="Simoes-Araujo J.L."/>
            <person name="Zilli J.E."/>
        </authorList>
    </citation>
    <scope>NUCLEOTIDE SEQUENCE [LARGE SCALE GENOMIC DNA]</scope>
    <source>
        <strain evidence="2 4">BR3267</strain>
    </source>
</reference>
<sequence>MTGDHIRHTDAMQSSPRCGAQTRRGLACRAPAVHGKRRCRMHGGAPRSGAPKGNRNAYQHGMCTPDARAERHRMKALLEDAWKLLIELK</sequence>
<gene>
    <name evidence="2" type="ORF">AOQ72_13040</name>
    <name evidence="3" type="ORF">GA0061099_1001517</name>
</gene>
<dbReference type="EMBL" id="LJYF01000012">
    <property type="protein sequence ID" value="KRP99441.1"/>
    <property type="molecule type" value="Genomic_DNA"/>
</dbReference>
<evidence type="ECO:0000313" key="5">
    <source>
        <dbReference type="Proteomes" id="UP000183174"/>
    </source>
</evidence>
<evidence type="ECO:0000313" key="4">
    <source>
        <dbReference type="Proteomes" id="UP000051380"/>
    </source>
</evidence>
<reference evidence="3 5" key="2">
    <citation type="submission" date="2016-08" db="EMBL/GenBank/DDBJ databases">
        <authorList>
            <person name="Seilhamer J.J."/>
        </authorList>
    </citation>
    <scope>NUCLEOTIDE SEQUENCE [LARGE SCALE GENOMIC DNA]</scope>
    <source>
        <strain evidence="3 5">CCBAU 10071</strain>
    </source>
</reference>
<proteinExistence type="predicted"/>
<dbReference type="InterPro" id="IPR047675">
    <property type="entry name" value="Putative_zinc-bd"/>
</dbReference>
<dbReference type="Proteomes" id="UP000051380">
    <property type="component" value="Unassembled WGS sequence"/>
</dbReference>
<evidence type="ECO:0000313" key="2">
    <source>
        <dbReference type="EMBL" id="KRP99441.1"/>
    </source>
</evidence>
<dbReference type="OrthoDB" id="7597230at2"/>
<name>A0A0R3CWC8_9BRAD</name>
<dbReference type="EMBL" id="FMAE01000001">
    <property type="protein sequence ID" value="SCB10404.1"/>
    <property type="molecule type" value="Genomic_DNA"/>
</dbReference>
<dbReference type="AlphaFoldDB" id="A0A0R3CWC8"/>
<feature type="compositionally biased region" description="Basic and acidic residues" evidence="1">
    <location>
        <begin position="1"/>
        <end position="10"/>
    </location>
</feature>
<dbReference type="Proteomes" id="UP000183174">
    <property type="component" value="Unassembled WGS sequence"/>
</dbReference>
<feature type="region of interest" description="Disordered" evidence="1">
    <location>
        <begin position="1"/>
        <end position="61"/>
    </location>
</feature>
<protein>
    <recommendedName>
        <fullName evidence="6">Glucans biosynthesis protein</fullName>
    </recommendedName>
</protein>
<dbReference type="NCBIfam" id="NF041373">
    <property type="entry name" value="HGG_STG"/>
    <property type="match status" value="1"/>
</dbReference>
<evidence type="ECO:0000256" key="1">
    <source>
        <dbReference type="SAM" id="MobiDB-lite"/>
    </source>
</evidence>
<evidence type="ECO:0000313" key="3">
    <source>
        <dbReference type="EMBL" id="SCB10404.1"/>
    </source>
</evidence>
<accession>A0A0R3CWC8</accession>
<evidence type="ECO:0008006" key="6">
    <source>
        <dbReference type="Google" id="ProtNLM"/>
    </source>
</evidence>